<evidence type="ECO:0000313" key="2">
    <source>
        <dbReference type="Proteomes" id="UP000288178"/>
    </source>
</evidence>
<keyword evidence="1" id="KW-0808">Transferase</keyword>
<dbReference type="Proteomes" id="UP000288178">
    <property type="component" value="Unassembled WGS sequence"/>
</dbReference>
<keyword evidence="1" id="KW-0489">Methyltransferase</keyword>
<name>A0A437JZH2_9BURK</name>
<dbReference type="SUPFAM" id="SSF53335">
    <property type="entry name" value="S-adenosyl-L-methionine-dependent methyltransferases"/>
    <property type="match status" value="1"/>
</dbReference>
<dbReference type="EMBL" id="SACT01000001">
    <property type="protein sequence ID" value="RVT53465.1"/>
    <property type="molecule type" value="Genomic_DNA"/>
</dbReference>
<dbReference type="GO" id="GO:0008168">
    <property type="term" value="F:methyltransferase activity"/>
    <property type="evidence" value="ECO:0007669"/>
    <property type="project" value="UniProtKB-KW"/>
</dbReference>
<gene>
    <name evidence="1" type="ORF">ENE75_00745</name>
</gene>
<accession>A0A437JZH2</accession>
<dbReference type="AlphaFoldDB" id="A0A437JZH2"/>
<evidence type="ECO:0000313" key="1">
    <source>
        <dbReference type="EMBL" id="RVT53465.1"/>
    </source>
</evidence>
<comment type="caution">
    <text evidence="1">The sequence shown here is derived from an EMBL/GenBank/DDBJ whole genome shotgun (WGS) entry which is preliminary data.</text>
</comment>
<organism evidence="1 2">
    <name type="scientific">Rubrivivax albus</name>
    <dbReference type="NCBI Taxonomy" id="2499835"/>
    <lineage>
        <taxon>Bacteria</taxon>
        <taxon>Pseudomonadati</taxon>
        <taxon>Pseudomonadota</taxon>
        <taxon>Betaproteobacteria</taxon>
        <taxon>Burkholderiales</taxon>
        <taxon>Sphaerotilaceae</taxon>
        <taxon>Rubrivivax</taxon>
    </lineage>
</organism>
<keyword evidence="2" id="KW-1185">Reference proteome</keyword>
<proteinExistence type="predicted"/>
<reference evidence="1 2" key="1">
    <citation type="submission" date="2019-01" db="EMBL/GenBank/DDBJ databases">
        <authorList>
            <person name="Chen W.-M."/>
        </authorList>
    </citation>
    <scope>NUCLEOTIDE SEQUENCE [LARGE SCALE GENOMIC DNA]</scope>
    <source>
        <strain evidence="1 2">ICH-3</strain>
    </source>
</reference>
<sequence length="268" mass="28988">MLPLRTTAHIASSQRAIPQLAYGETPHRAARRGIAENQPVMTMLELLTLAVASAALALCAVVLHKVRRLHVASYQIADDAAAARRETEALFGQLQAADALRRLLQLEAPLPAMRGWAGSPDFLLHLARALLDQRPEAVLECSSGASTVISARCLQLNARGHVWSLEHDATYAEKTRAMLKEHGLQDWATVLHAPLRARSGEAPWYDDSVLPDAMPPVGTLVIDGPPESTAPQARAPALPRLKSRLAPGARIFVDDADRPAEQAMVAAW</sequence>
<dbReference type="InterPro" id="IPR029063">
    <property type="entry name" value="SAM-dependent_MTases_sf"/>
</dbReference>
<dbReference type="Gene3D" id="3.40.50.150">
    <property type="entry name" value="Vaccinia Virus protein VP39"/>
    <property type="match status" value="1"/>
</dbReference>
<dbReference type="GO" id="GO:0032259">
    <property type="term" value="P:methylation"/>
    <property type="evidence" value="ECO:0007669"/>
    <property type="project" value="UniProtKB-KW"/>
</dbReference>
<dbReference type="Pfam" id="PF13578">
    <property type="entry name" value="Methyltransf_24"/>
    <property type="match status" value="1"/>
</dbReference>
<protein>
    <submittedName>
        <fullName evidence="1">Class I SAM-dependent methyltransferase</fullName>
    </submittedName>
</protein>